<dbReference type="Ensembl" id="ENSNGAT00000029353.1">
    <property type="protein sequence ID" value="ENSNGAP00000023653.1"/>
    <property type="gene ID" value="ENSNGAG00000022151.1"/>
</dbReference>
<dbReference type="OMA" id="NGAGCEM"/>
<name>A0A8C6RVW1_NANGA</name>
<proteinExistence type="predicted"/>
<dbReference type="Proteomes" id="UP000694381">
    <property type="component" value="Unassembled WGS sequence"/>
</dbReference>
<organism evidence="1 2">
    <name type="scientific">Nannospalax galili</name>
    <name type="common">Northern Israeli blind subterranean mole rat</name>
    <name type="synonym">Spalax galili</name>
    <dbReference type="NCBI Taxonomy" id="1026970"/>
    <lineage>
        <taxon>Eukaryota</taxon>
        <taxon>Metazoa</taxon>
        <taxon>Chordata</taxon>
        <taxon>Craniata</taxon>
        <taxon>Vertebrata</taxon>
        <taxon>Euteleostomi</taxon>
        <taxon>Mammalia</taxon>
        <taxon>Eutheria</taxon>
        <taxon>Euarchontoglires</taxon>
        <taxon>Glires</taxon>
        <taxon>Rodentia</taxon>
        <taxon>Myomorpha</taxon>
        <taxon>Muroidea</taxon>
        <taxon>Spalacidae</taxon>
        <taxon>Spalacinae</taxon>
        <taxon>Nannospalax</taxon>
    </lineage>
</organism>
<protein>
    <submittedName>
        <fullName evidence="1">Uncharacterized protein</fullName>
    </submittedName>
</protein>
<dbReference type="AlphaFoldDB" id="A0A8C6RVW1"/>
<sequence length="145" mass="16346">YSEDGQSVTLELWDNGAGCEMESQGIFYLHFPDGFRHRYGLKMNVWARKNTAILSLRKKKKSLYIPGYIKSGKIILKPQRPEVQEEAEVKLEDFSRLTSGGSFTVSGAPPNGNHTLMLPPKHIQLTWTAPGNVLDKGKGNFDYIF</sequence>
<reference evidence="1" key="2">
    <citation type="submission" date="2025-09" db="UniProtKB">
        <authorList>
            <consortium name="Ensembl"/>
        </authorList>
    </citation>
    <scope>IDENTIFICATION</scope>
</reference>
<accession>A0A8C6RVW1</accession>
<dbReference type="GeneTree" id="ENSGT00940000157555"/>
<reference evidence="1" key="1">
    <citation type="submission" date="2025-08" db="UniProtKB">
        <authorList>
            <consortium name="Ensembl"/>
        </authorList>
    </citation>
    <scope>IDENTIFICATION</scope>
</reference>
<keyword evidence="2" id="KW-1185">Reference proteome</keyword>
<evidence type="ECO:0000313" key="2">
    <source>
        <dbReference type="Proteomes" id="UP000694381"/>
    </source>
</evidence>
<evidence type="ECO:0000313" key="1">
    <source>
        <dbReference type="Ensembl" id="ENSNGAP00000023653.1"/>
    </source>
</evidence>